<proteinExistence type="inferred from homology"/>
<feature type="domain" description="HhH-GPD" evidence="15">
    <location>
        <begin position="116"/>
        <end position="269"/>
    </location>
</feature>
<dbReference type="Gene3D" id="1.10.1670.10">
    <property type="entry name" value="Helix-hairpin-Helix base-excision DNA repair enzymes (C-terminal)"/>
    <property type="match status" value="1"/>
</dbReference>
<dbReference type="GO" id="GO:0003677">
    <property type="term" value="F:DNA binding"/>
    <property type="evidence" value="ECO:0007669"/>
    <property type="project" value="UniProtKB-UniRule"/>
</dbReference>
<comment type="catalytic activity">
    <reaction evidence="13 14">
        <text>2'-deoxyribonucleotide-(2'-deoxyribose 5'-phosphate)-2'-deoxyribonucleotide-DNA = a 3'-end 2'-deoxyribonucleotide-(2,3-dehydro-2,3-deoxyribose 5'-phosphate)-DNA + a 5'-end 5'-phospho-2'-deoxyribonucleoside-DNA + H(+)</text>
        <dbReference type="Rhea" id="RHEA:66592"/>
        <dbReference type="Rhea" id="RHEA-COMP:13180"/>
        <dbReference type="Rhea" id="RHEA-COMP:16897"/>
        <dbReference type="Rhea" id="RHEA-COMP:17067"/>
        <dbReference type="ChEBI" id="CHEBI:15378"/>
        <dbReference type="ChEBI" id="CHEBI:136412"/>
        <dbReference type="ChEBI" id="CHEBI:157695"/>
        <dbReference type="ChEBI" id="CHEBI:167181"/>
        <dbReference type="EC" id="4.2.99.18"/>
    </reaction>
</comment>
<dbReference type="GO" id="GO:0000703">
    <property type="term" value="F:oxidized pyrimidine nucleobase lesion DNA N-glycosylase activity"/>
    <property type="evidence" value="ECO:0007669"/>
    <property type="project" value="UniProtKB-UniRule"/>
</dbReference>
<keyword evidence="14" id="KW-0539">Nucleus</keyword>
<organism evidence="16 17">
    <name type="scientific">Bremia lactucae</name>
    <name type="common">Lettuce downy mildew</name>
    <dbReference type="NCBI Taxonomy" id="4779"/>
    <lineage>
        <taxon>Eukaryota</taxon>
        <taxon>Sar</taxon>
        <taxon>Stramenopiles</taxon>
        <taxon>Oomycota</taxon>
        <taxon>Peronosporomycetes</taxon>
        <taxon>Peronosporales</taxon>
        <taxon>Peronosporaceae</taxon>
        <taxon>Bremia</taxon>
    </lineage>
</organism>
<dbReference type="GO" id="GO:0051539">
    <property type="term" value="F:4 iron, 4 sulfur cluster binding"/>
    <property type="evidence" value="ECO:0007669"/>
    <property type="project" value="UniProtKB-KW"/>
</dbReference>
<dbReference type="SMART" id="SM00478">
    <property type="entry name" value="ENDO3c"/>
    <property type="match status" value="1"/>
</dbReference>
<evidence type="ECO:0000259" key="15">
    <source>
        <dbReference type="SMART" id="SM00478"/>
    </source>
</evidence>
<keyword evidence="7" id="KW-0809">Transit peptide</keyword>
<dbReference type="SUPFAM" id="SSF48150">
    <property type="entry name" value="DNA-glycosylase"/>
    <property type="match status" value="1"/>
</dbReference>
<comment type="caution">
    <text evidence="16">The sequence shown here is derived from an EMBL/GenBank/DDBJ whole genome shotgun (WGS) entry which is preliminary data.</text>
</comment>
<dbReference type="InterPro" id="IPR003651">
    <property type="entry name" value="Endonuclease3_FeS-loop_motif"/>
</dbReference>
<evidence type="ECO:0000256" key="14">
    <source>
        <dbReference type="HAMAP-Rule" id="MF_03183"/>
    </source>
</evidence>
<dbReference type="EC" id="4.2.99.18" evidence="14"/>
<evidence type="ECO:0000313" key="17">
    <source>
        <dbReference type="Proteomes" id="UP000294530"/>
    </source>
</evidence>
<dbReference type="GO" id="GO:0005739">
    <property type="term" value="C:mitochondrion"/>
    <property type="evidence" value="ECO:0007669"/>
    <property type="project" value="UniProtKB-SubCell"/>
</dbReference>
<evidence type="ECO:0000256" key="3">
    <source>
        <dbReference type="ARBA" id="ARBA00022485"/>
    </source>
</evidence>
<keyword evidence="4" id="KW-0479">Metal-binding</keyword>
<evidence type="ECO:0000256" key="11">
    <source>
        <dbReference type="ARBA" id="ARBA00023239"/>
    </source>
</evidence>
<dbReference type="InterPro" id="IPR030841">
    <property type="entry name" value="NTH1"/>
</dbReference>
<dbReference type="CDD" id="cd00056">
    <property type="entry name" value="ENDO3c"/>
    <property type="match status" value="1"/>
</dbReference>
<evidence type="ECO:0000256" key="9">
    <source>
        <dbReference type="ARBA" id="ARBA00023014"/>
    </source>
</evidence>
<evidence type="ECO:0000256" key="1">
    <source>
        <dbReference type="ARBA" id="ARBA00001966"/>
    </source>
</evidence>
<dbReference type="SMART" id="SM00525">
    <property type="entry name" value="FES"/>
    <property type="match status" value="1"/>
</dbReference>
<dbReference type="InterPro" id="IPR004036">
    <property type="entry name" value="Endonuclease-III-like_CS2"/>
</dbReference>
<protein>
    <recommendedName>
        <fullName evidence="14">Endonuclease III homolog</fullName>
        <ecNumber evidence="14">3.2.2.-</ecNumber>
        <ecNumber evidence="14">4.2.99.18</ecNumber>
    </recommendedName>
    <alternativeName>
        <fullName evidence="14">Bifunctional DNA N-glycosylase/DNA-(apurinic or apyrimidinic site) lyase</fullName>
        <shortName evidence="14">DNA glycosylase/AP lyase</shortName>
    </alternativeName>
</protein>
<evidence type="ECO:0000256" key="4">
    <source>
        <dbReference type="ARBA" id="ARBA00022723"/>
    </source>
</evidence>
<gene>
    <name evidence="14" type="primary">NTH1</name>
    <name evidence="16" type="ORF">CCR75_004040</name>
</gene>
<dbReference type="Pfam" id="PF00633">
    <property type="entry name" value="HHH"/>
    <property type="match status" value="1"/>
</dbReference>
<keyword evidence="5 14" id="KW-0227">DNA damage</keyword>
<keyword evidence="17" id="KW-1185">Reference proteome</keyword>
<sequence>MSDKNPFTRFVFVPASSPKSSYQSNSIEQVAACSSNAKRERCGDIKNESTKLIKIEHCYKKEKKLSDRRLNLLLDIMKARESMETPIDKFGTHACVAPRVTSTKVKRFQLLVAALLSSQTQDAITYAAMYRLHHLGDSVDGLTIAYVSKISEKKLSKALKPVGFYHRKAHQLKQVAAILLSQHHGDIPRSLDELQQLPGIGPKVGRVITLLAWNQVDGIVVDTHVHRLAQRFGWATATTPKNTKKELEDWVPQKYWGKLSLAVVGFGQAICTAKLPLCSKCPLAEKCPSAFNADTRNRKII</sequence>
<comment type="cofactor">
    <cofactor evidence="1">
        <name>[4Fe-4S] cluster</name>
        <dbReference type="ChEBI" id="CHEBI:49883"/>
    </cofactor>
</comment>
<dbReference type="InterPro" id="IPR003265">
    <property type="entry name" value="HhH-GPD_domain"/>
</dbReference>
<dbReference type="Gene3D" id="1.10.340.30">
    <property type="entry name" value="Hypothetical protein, domain 2"/>
    <property type="match status" value="1"/>
</dbReference>
<comment type="caution">
    <text evidence="14">Lacks conserved residue(s) required for the propagation of feature annotation.</text>
</comment>
<dbReference type="GO" id="GO:0046872">
    <property type="term" value="F:metal ion binding"/>
    <property type="evidence" value="ECO:0007669"/>
    <property type="project" value="UniProtKB-KW"/>
</dbReference>
<dbReference type="Pfam" id="PF00730">
    <property type="entry name" value="HhH-GPD"/>
    <property type="match status" value="1"/>
</dbReference>
<comment type="subcellular location">
    <subcellularLocation>
        <location evidence="14">Nucleus</location>
    </subcellularLocation>
    <subcellularLocation>
        <location evidence="14">Mitochondrion</location>
    </subcellularLocation>
</comment>
<dbReference type="PANTHER" id="PTHR43286:SF1">
    <property type="entry name" value="ENDONUCLEASE III-LIKE PROTEIN 1"/>
    <property type="match status" value="1"/>
</dbReference>
<dbReference type="GO" id="GO:0005634">
    <property type="term" value="C:nucleus"/>
    <property type="evidence" value="ECO:0007669"/>
    <property type="project" value="UniProtKB-SubCell"/>
</dbReference>
<evidence type="ECO:0000256" key="8">
    <source>
        <dbReference type="ARBA" id="ARBA00023004"/>
    </source>
</evidence>
<keyword evidence="14" id="KW-0496">Mitochondrion</keyword>
<evidence type="ECO:0000256" key="2">
    <source>
        <dbReference type="ARBA" id="ARBA00008343"/>
    </source>
</evidence>
<dbReference type="EMBL" id="SHOA02000001">
    <property type="protein sequence ID" value="TDH65556.1"/>
    <property type="molecule type" value="Genomic_DNA"/>
</dbReference>
<dbReference type="GO" id="GO:0140078">
    <property type="term" value="F:class I DNA-(apurinic or apyrimidinic site) endonuclease activity"/>
    <property type="evidence" value="ECO:0007669"/>
    <property type="project" value="UniProtKB-EC"/>
</dbReference>
<dbReference type="AlphaFoldDB" id="A0A976FF95"/>
<dbReference type="InterPro" id="IPR023170">
    <property type="entry name" value="HhH_base_excis_C"/>
</dbReference>
<keyword evidence="12 14" id="KW-0326">Glycosidase</keyword>
<dbReference type="GO" id="GO:0006285">
    <property type="term" value="P:base-excision repair, AP site formation"/>
    <property type="evidence" value="ECO:0007669"/>
    <property type="project" value="UniProtKB-UniRule"/>
</dbReference>
<keyword evidence="10 14" id="KW-0234">DNA repair</keyword>
<accession>A0A976FF95</accession>
<keyword evidence="8" id="KW-0408">Iron</keyword>
<evidence type="ECO:0000256" key="5">
    <source>
        <dbReference type="ARBA" id="ARBA00022763"/>
    </source>
</evidence>
<keyword evidence="3" id="KW-0004">4Fe-4S</keyword>
<dbReference type="PROSITE" id="PS01155">
    <property type="entry name" value="ENDONUCLEASE_III_2"/>
    <property type="match status" value="1"/>
</dbReference>
<dbReference type="FunFam" id="1.10.340.30:FF:000001">
    <property type="entry name" value="Endonuclease III"/>
    <property type="match status" value="1"/>
</dbReference>
<keyword evidence="6 14" id="KW-0378">Hydrolase</keyword>
<dbReference type="EC" id="3.2.2.-" evidence="14"/>
<dbReference type="PANTHER" id="PTHR43286">
    <property type="entry name" value="ENDONUCLEASE III-LIKE PROTEIN 1"/>
    <property type="match status" value="1"/>
</dbReference>
<evidence type="ECO:0000256" key="7">
    <source>
        <dbReference type="ARBA" id="ARBA00022946"/>
    </source>
</evidence>
<evidence type="ECO:0000256" key="13">
    <source>
        <dbReference type="ARBA" id="ARBA00044632"/>
    </source>
</evidence>
<dbReference type="Proteomes" id="UP000294530">
    <property type="component" value="Unassembled WGS sequence"/>
</dbReference>
<evidence type="ECO:0000256" key="10">
    <source>
        <dbReference type="ARBA" id="ARBA00023204"/>
    </source>
</evidence>
<dbReference type="HAMAP" id="MF_03183">
    <property type="entry name" value="Endonuclease_III_Nth"/>
    <property type="match status" value="1"/>
</dbReference>
<evidence type="ECO:0000313" key="16">
    <source>
        <dbReference type="EMBL" id="TDH65556.1"/>
    </source>
</evidence>
<evidence type="ECO:0000256" key="6">
    <source>
        <dbReference type="ARBA" id="ARBA00022801"/>
    </source>
</evidence>
<comment type="similarity">
    <text evidence="2 14">Belongs to the Nth/MutY family.</text>
</comment>
<comment type="function">
    <text evidence="14">Bifunctional DNA N-glycosylase with associated apurinic/apyrimidinic (AP) lyase function that catalyzes the first step in base excision repair (BER), the primary repair pathway for the repair of oxidative DNA damage. The DNA N-glycosylase activity releases the damaged DNA base from DNA by cleaving the N-glycosidic bond, leaving an AP site. The AP lyase activity cleaves the phosphodiester bond 3' to the AP site by a beta-elimination. Primarily recognizes and repairs oxidative base damage of pyrimidines.</text>
</comment>
<dbReference type="GO" id="GO:0006289">
    <property type="term" value="P:nucleotide-excision repair"/>
    <property type="evidence" value="ECO:0007669"/>
    <property type="project" value="TreeGrafter"/>
</dbReference>
<keyword evidence="9" id="KW-0411">Iron-sulfur</keyword>
<dbReference type="OrthoDB" id="2099276at2759"/>
<dbReference type="InterPro" id="IPR011257">
    <property type="entry name" value="DNA_glycosylase"/>
</dbReference>
<dbReference type="InterPro" id="IPR000445">
    <property type="entry name" value="HhH_motif"/>
</dbReference>
<keyword evidence="11 14" id="KW-0456">Lyase</keyword>
<name>A0A976FF95_BRELC</name>
<reference evidence="16 17" key="1">
    <citation type="journal article" date="2021" name="Genome Biol.">
        <title>AFLAP: assembly-free linkage analysis pipeline using k-mers from genome sequencing data.</title>
        <authorList>
            <person name="Fletcher K."/>
            <person name="Zhang L."/>
            <person name="Gil J."/>
            <person name="Han R."/>
            <person name="Cavanaugh K."/>
            <person name="Michelmore R."/>
        </authorList>
    </citation>
    <scope>NUCLEOTIDE SEQUENCE [LARGE SCALE GENOMIC DNA]</scope>
    <source>
        <strain evidence="16 17">SF5</strain>
    </source>
</reference>
<evidence type="ECO:0000256" key="12">
    <source>
        <dbReference type="ARBA" id="ARBA00023295"/>
    </source>
</evidence>